<accession>A0ABR8PU85</accession>
<dbReference type="InterPro" id="IPR042094">
    <property type="entry name" value="T2SS_GspF_sf"/>
</dbReference>
<keyword evidence="5 7" id="KW-1133">Transmembrane helix</keyword>
<dbReference type="InterPro" id="IPR018076">
    <property type="entry name" value="T2SS_GspF_dom"/>
</dbReference>
<evidence type="ECO:0000256" key="2">
    <source>
        <dbReference type="ARBA" id="ARBA00005745"/>
    </source>
</evidence>
<comment type="subcellular location">
    <subcellularLocation>
        <location evidence="1">Cell membrane</location>
        <topology evidence="1">Multi-pass membrane protein</topology>
    </subcellularLocation>
</comment>
<sequence>MKRFKYKAMKSDGSKVEGEYESYSKDLVLSMITSNGYYPLRIEEIVESKKIEFKFRKKVKLKDLSVFCRQLYTMLDAGISITNALNILRNQLYNYSLKDAISQIEADVKKGEMLSDAMKKHGDIFPNLVTSMVESGEVSGNLDEMMLRLSVNYEKENRINKKVVSAMIYPIILSIVAVLAVMIIMIFVMPIFIQIFNDMDVKLPIVTKALLAVSGFLQRDIIFILLIIMALIGGFIYYKQTEKGMWFVSKAKLKMPIIGKLSKKIIVSRFTRTLSTLMASGVSLIQALPIVGAVLGNKVAGEAIATIRERVARGEGLSDPIKRIEIFPPMLSSMIKIGEEAGSLDDILNKTADFYDEEVEEAIQNVTALIEPLLIIVMGVVIGFIVAAIMLPIVDMYSAM</sequence>
<keyword evidence="3" id="KW-1003">Cell membrane</keyword>
<dbReference type="PRINTS" id="PR00812">
    <property type="entry name" value="BCTERIALGSPF"/>
</dbReference>
<dbReference type="PANTHER" id="PTHR30012:SF0">
    <property type="entry name" value="TYPE II SECRETION SYSTEM PROTEIN F-RELATED"/>
    <property type="match status" value="1"/>
</dbReference>
<gene>
    <name evidence="9" type="ORF">H9661_09955</name>
</gene>
<comment type="similarity">
    <text evidence="2">Belongs to the GSP F family.</text>
</comment>
<organism evidence="9 10">
    <name type="scientific">Clostridium cibarium</name>
    <dbReference type="NCBI Taxonomy" id="2762247"/>
    <lineage>
        <taxon>Bacteria</taxon>
        <taxon>Bacillati</taxon>
        <taxon>Bacillota</taxon>
        <taxon>Clostridia</taxon>
        <taxon>Eubacteriales</taxon>
        <taxon>Clostridiaceae</taxon>
        <taxon>Clostridium</taxon>
    </lineage>
</organism>
<protein>
    <submittedName>
        <fullName evidence="9">Type II secretion system F family protein</fullName>
    </submittedName>
</protein>
<evidence type="ECO:0000256" key="5">
    <source>
        <dbReference type="ARBA" id="ARBA00022989"/>
    </source>
</evidence>
<feature type="domain" description="Type II secretion system protein GspF" evidence="8">
    <location>
        <begin position="67"/>
        <end position="190"/>
    </location>
</feature>
<name>A0ABR8PU85_9CLOT</name>
<evidence type="ECO:0000256" key="4">
    <source>
        <dbReference type="ARBA" id="ARBA00022692"/>
    </source>
</evidence>
<dbReference type="InterPro" id="IPR003004">
    <property type="entry name" value="GspF/PilC"/>
</dbReference>
<evidence type="ECO:0000256" key="3">
    <source>
        <dbReference type="ARBA" id="ARBA00022475"/>
    </source>
</evidence>
<evidence type="ECO:0000313" key="9">
    <source>
        <dbReference type="EMBL" id="MBD7911680.1"/>
    </source>
</evidence>
<evidence type="ECO:0000256" key="1">
    <source>
        <dbReference type="ARBA" id="ARBA00004651"/>
    </source>
</evidence>
<keyword evidence="10" id="KW-1185">Reference proteome</keyword>
<dbReference type="EMBL" id="JACSRA010000013">
    <property type="protein sequence ID" value="MBD7911680.1"/>
    <property type="molecule type" value="Genomic_DNA"/>
</dbReference>
<dbReference type="Gene3D" id="1.20.81.30">
    <property type="entry name" value="Type II secretion system (T2SS), domain F"/>
    <property type="match status" value="2"/>
</dbReference>
<evidence type="ECO:0000259" key="8">
    <source>
        <dbReference type="Pfam" id="PF00482"/>
    </source>
</evidence>
<dbReference type="RefSeq" id="WP_191768563.1">
    <property type="nucleotide sequence ID" value="NZ_JACSRA010000013.1"/>
</dbReference>
<comment type="caution">
    <text evidence="9">The sequence shown here is derived from an EMBL/GenBank/DDBJ whole genome shotgun (WGS) entry which is preliminary data.</text>
</comment>
<feature type="transmembrane region" description="Helical" evidence="7">
    <location>
        <begin position="216"/>
        <end position="238"/>
    </location>
</feature>
<keyword evidence="4 7" id="KW-0812">Transmembrane</keyword>
<feature type="transmembrane region" description="Helical" evidence="7">
    <location>
        <begin position="168"/>
        <end position="196"/>
    </location>
</feature>
<proteinExistence type="inferred from homology"/>
<dbReference type="Pfam" id="PF00482">
    <property type="entry name" value="T2SSF"/>
    <property type="match status" value="2"/>
</dbReference>
<reference evidence="9 10" key="1">
    <citation type="submission" date="2020-08" db="EMBL/GenBank/DDBJ databases">
        <title>A Genomic Blueprint of the Chicken Gut Microbiome.</title>
        <authorList>
            <person name="Gilroy R."/>
            <person name="Ravi A."/>
            <person name="Getino M."/>
            <person name="Pursley I."/>
            <person name="Horton D.L."/>
            <person name="Alikhan N.-F."/>
            <person name="Baker D."/>
            <person name="Gharbi K."/>
            <person name="Hall N."/>
            <person name="Watson M."/>
            <person name="Adriaenssens E.M."/>
            <person name="Foster-Nyarko E."/>
            <person name="Jarju S."/>
            <person name="Secka A."/>
            <person name="Antonio M."/>
            <person name="Oren A."/>
            <person name="Chaudhuri R."/>
            <person name="La Ragione R.M."/>
            <person name="Hildebrand F."/>
            <person name="Pallen M.J."/>
        </authorList>
    </citation>
    <scope>NUCLEOTIDE SEQUENCE [LARGE SCALE GENOMIC DNA]</scope>
    <source>
        <strain evidence="9 10">Sa3CVN1</strain>
    </source>
</reference>
<keyword evidence="6 7" id="KW-0472">Membrane</keyword>
<evidence type="ECO:0000256" key="6">
    <source>
        <dbReference type="ARBA" id="ARBA00023136"/>
    </source>
</evidence>
<feature type="transmembrane region" description="Helical" evidence="7">
    <location>
        <begin position="373"/>
        <end position="394"/>
    </location>
</feature>
<evidence type="ECO:0000313" key="10">
    <source>
        <dbReference type="Proteomes" id="UP000627781"/>
    </source>
</evidence>
<dbReference type="PANTHER" id="PTHR30012">
    <property type="entry name" value="GENERAL SECRETION PATHWAY PROTEIN"/>
    <property type="match status" value="1"/>
</dbReference>
<dbReference type="Proteomes" id="UP000627781">
    <property type="component" value="Unassembled WGS sequence"/>
</dbReference>
<evidence type="ECO:0000256" key="7">
    <source>
        <dbReference type="SAM" id="Phobius"/>
    </source>
</evidence>
<feature type="domain" description="Type II secretion system protein GspF" evidence="8">
    <location>
        <begin position="270"/>
        <end position="392"/>
    </location>
</feature>